<dbReference type="Proteomes" id="UP001500266">
    <property type="component" value="Unassembled WGS sequence"/>
</dbReference>
<keyword evidence="1" id="KW-0472">Membrane</keyword>
<evidence type="ECO:0008006" key="4">
    <source>
        <dbReference type="Google" id="ProtNLM"/>
    </source>
</evidence>
<organism evidence="2 3">
    <name type="scientific">Actinomadura keratinilytica</name>
    <dbReference type="NCBI Taxonomy" id="547461"/>
    <lineage>
        <taxon>Bacteria</taxon>
        <taxon>Bacillati</taxon>
        <taxon>Actinomycetota</taxon>
        <taxon>Actinomycetes</taxon>
        <taxon>Streptosporangiales</taxon>
        <taxon>Thermomonosporaceae</taxon>
        <taxon>Actinomadura</taxon>
    </lineage>
</organism>
<keyword evidence="1" id="KW-1133">Transmembrane helix</keyword>
<feature type="transmembrane region" description="Helical" evidence="1">
    <location>
        <begin position="346"/>
        <end position="369"/>
    </location>
</feature>
<feature type="transmembrane region" description="Helical" evidence="1">
    <location>
        <begin position="317"/>
        <end position="334"/>
    </location>
</feature>
<feature type="transmembrane region" description="Helical" evidence="1">
    <location>
        <begin position="250"/>
        <end position="272"/>
    </location>
</feature>
<keyword evidence="3" id="KW-1185">Reference proteome</keyword>
<feature type="transmembrane region" description="Helical" evidence="1">
    <location>
        <begin position="284"/>
        <end position="305"/>
    </location>
</feature>
<keyword evidence="1" id="KW-0812">Transmembrane</keyword>
<feature type="transmembrane region" description="Helical" evidence="1">
    <location>
        <begin position="109"/>
        <end position="125"/>
    </location>
</feature>
<feature type="transmembrane region" description="Helical" evidence="1">
    <location>
        <begin position="167"/>
        <end position="188"/>
    </location>
</feature>
<gene>
    <name evidence="2" type="ORF">GCM10022416_32180</name>
</gene>
<feature type="transmembrane region" description="Helical" evidence="1">
    <location>
        <begin position="137"/>
        <end position="155"/>
    </location>
</feature>
<name>A0ABP7YY05_9ACTN</name>
<evidence type="ECO:0000313" key="3">
    <source>
        <dbReference type="Proteomes" id="UP001500266"/>
    </source>
</evidence>
<feature type="transmembrane region" description="Helical" evidence="1">
    <location>
        <begin position="220"/>
        <end position="238"/>
    </location>
</feature>
<reference evidence="3" key="1">
    <citation type="journal article" date="2019" name="Int. J. Syst. Evol. Microbiol.">
        <title>The Global Catalogue of Microorganisms (GCM) 10K type strain sequencing project: providing services to taxonomists for standard genome sequencing and annotation.</title>
        <authorList>
            <consortium name="The Broad Institute Genomics Platform"/>
            <consortium name="The Broad Institute Genome Sequencing Center for Infectious Disease"/>
            <person name="Wu L."/>
            <person name="Ma J."/>
        </authorList>
    </citation>
    <scope>NUCLEOTIDE SEQUENCE [LARGE SCALE GENOMIC DNA]</scope>
    <source>
        <strain evidence="3">JCM 17316</strain>
    </source>
</reference>
<dbReference type="EMBL" id="BAABDO010000043">
    <property type="protein sequence ID" value="GAA4142777.1"/>
    <property type="molecule type" value="Genomic_DNA"/>
</dbReference>
<proteinExistence type="predicted"/>
<sequence>MTGGRPATAARTRPRSAAVRRSPLLALAAVSLVAGLWGGLVLLGLRVPVPRPSVAQNHGTLMTLGFLGTLISLERAVALGRPWGYAAPALAGLGGITTAAGLAGIGRPLLTAAAGWLVAVYVALIGRRPGRRPGRDILLQTSGAVAWYVAGVLWIRDAPTGDLVPWLTAFLVLTIAGERLELAHVAFLRRRAGDGLIAACALIGAGAAVSVAAPDAGWRLAGLGLLALAAWLAVYDIARRTVRGTGLPRYAAACLLTGYAWLAVAGTLWTIVGRPEDQGAYDAALHSVFLGFVLSMVFGHAPVILPAVLRVRLPYHPLLYGPLALLHAAVLIRVTGDLADAGTVRAAGGVLGEAALMGFACCAVAASRLSRPSQADPRMEPG</sequence>
<accession>A0ABP7YY05</accession>
<protein>
    <recommendedName>
        <fullName evidence="4">Integral membrane protein</fullName>
    </recommendedName>
</protein>
<comment type="caution">
    <text evidence="2">The sequence shown here is derived from an EMBL/GenBank/DDBJ whole genome shotgun (WGS) entry which is preliminary data.</text>
</comment>
<feature type="transmembrane region" description="Helical" evidence="1">
    <location>
        <begin position="24"/>
        <end position="43"/>
    </location>
</feature>
<evidence type="ECO:0000256" key="1">
    <source>
        <dbReference type="SAM" id="Phobius"/>
    </source>
</evidence>
<evidence type="ECO:0000313" key="2">
    <source>
        <dbReference type="EMBL" id="GAA4142777.1"/>
    </source>
</evidence>
<feature type="transmembrane region" description="Helical" evidence="1">
    <location>
        <begin position="195"/>
        <end position="214"/>
    </location>
</feature>
<dbReference type="RefSeq" id="WP_345022179.1">
    <property type="nucleotide sequence ID" value="NZ_BAABDO010000043.1"/>
</dbReference>